<dbReference type="Gene3D" id="3.90.550.10">
    <property type="entry name" value="Spore Coat Polysaccharide Biosynthesis Protein SpsA, Chain A"/>
    <property type="match status" value="1"/>
</dbReference>
<dbReference type="PANTHER" id="PTHR22916:SF51">
    <property type="entry name" value="GLYCOSYLTRANSFERASE EPSH-RELATED"/>
    <property type="match status" value="1"/>
</dbReference>
<gene>
    <name evidence="5" type="ORF">FPZ49_25275</name>
</gene>
<reference evidence="5 6" key="1">
    <citation type="submission" date="2019-07" db="EMBL/GenBank/DDBJ databases">
        <authorList>
            <person name="Kim J."/>
        </authorList>
    </citation>
    <scope>NUCLEOTIDE SEQUENCE [LARGE SCALE GENOMIC DNA]</scope>
    <source>
        <strain evidence="5 6">JC52</strain>
    </source>
</reference>
<dbReference type="Proteomes" id="UP000317036">
    <property type="component" value="Unassembled WGS sequence"/>
</dbReference>
<organism evidence="5 6">
    <name type="scientific">Paenibacillus cremeus</name>
    <dbReference type="NCBI Taxonomy" id="2163881"/>
    <lineage>
        <taxon>Bacteria</taxon>
        <taxon>Bacillati</taxon>
        <taxon>Bacillota</taxon>
        <taxon>Bacilli</taxon>
        <taxon>Bacillales</taxon>
        <taxon>Paenibacillaceae</taxon>
        <taxon>Paenibacillus</taxon>
    </lineage>
</organism>
<dbReference type="Pfam" id="PF00535">
    <property type="entry name" value="Glycos_transf_2"/>
    <property type="match status" value="1"/>
</dbReference>
<dbReference type="OrthoDB" id="396512at2"/>
<dbReference type="PANTHER" id="PTHR22916">
    <property type="entry name" value="GLYCOSYLTRANSFERASE"/>
    <property type="match status" value="1"/>
</dbReference>
<sequence length="347" mass="40514">MNEILVSIIVPVYNNEEYLPYCIESILGQSYSNFELILVDDGSKDNGNTICRKFEFQDKRVKVYYQQNSGASAARNLGIENASGKYLMFVDADDYIEKDMLQLLIETAEHENADFVMCGMMVDTYNSQGDLILSVKHNMRHRIILGNINIPINILDLVENEKINGPCCKLIKTYIVKMNDIRMPHHISLQEDLYFNLKVLEHANKVCVIESTLYHYNKRPGESVTSRYYAKKYDMTNDVHDLLMEYFVKRCNDEKVLARIKFIYIKNVYAAFINLFHKNCDLTRKEKINYIATVIKSKKFSKMVSGAYKPGLKYRLLMLFLVTKSKLLIYYISKLFSVLKYSFGFRY</sequence>
<dbReference type="EMBL" id="VNJI01000041">
    <property type="protein sequence ID" value="TVY07219.1"/>
    <property type="molecule type" value="Genomic_DNA"/>
</dbReference>
<dbReference type="InterPro" id="IPR029044">
    <property type="entry name" value="Nucleotide-diphossugar_trans"/>
</dbReference>
<evidence type="ECO:0000256" key="3">
    <source>
        <dbReference type="ARBA" id="ARBA00022679"/>
    </source>
</evidence>
<keyword evidence="6" id="KW-1185">Reference proteome</keyword>
<evidence type="ECO:0000256" key="2">
    <source>
        <dbReference type="ARBA" id="ARBA00022676"/>
    </source>
</evidence>
<evidence type="ECO:0000256" key="1">
    <source>
        <dbReference type="ARBA" id="ARBA00006739"/>
    </source>
</evidence>
<dbReference type="AlphaFoldDB" id="A0A559K500"/>
<comment type="caution">
    <text evidence="5">The sequence shown here is derived from an EMBL/GenBank/DDBJ whole genome shotgun (WGS) entry which is preliminary data.</text>
</comment>
<proteinExistence type="inferred from homology"/>
<keyword evidence="3 5" id="KW-0808">Transferase</keyword>
<feature type="domain" description="Glycosyltransferase 2-like" evidence="4">
    <location>
        <begin position="7"/>
        <end position="130"/>
    </location>
</feature>
<dbReference type="RefSeq" id="WP_144852367.1">
    <property type="nucleotide sequence ID" value="NZ_VNJI01000041.1"/>
</dbReference>
<evidence type="ECO:0000313" key="5">
    <source>
        <dbReference type="EMBL" id="TVY07219.1"/>
    </source>
</evidence>
<dbReference type="CDD" id="cd00761">
    <property type="entry name" value="Glyco_tranf_GTA_type"/>
    <property type="match status" value="1"/>
</dbReference>
<evidence type="ECO:0000313" key="6">
    <source>
        <dbReference type="Proteomes" id="UP000317036"/>
    </source>
</evidence>
<name>A0A559K500_9BACL</name>
<comment type="similarity">
    <text evidence="1">Belongs to the glycosyltransferase 2 family.</text>
</comment>
<keyword evidence="2" id="KW-0328">Glycosyltransferase</keyword>
<dbReference type="SUPFAM" id="SSF53448">
    <property type="entry name" value="Nucleotide-diphospho-sugar transferases"/>
    <property type="match status" value="1"/>
</dbReference>
<accession>A0A559K500</accession>
<protein>
    <submittedName>
        <fullName evidence="5">Glycosyltransferase family 2 protein</fullName>
    </submittedName>
</protein>
<dbReference type="GO" id="GO:0016757">
    <property type="term" value="F:glycosyltransferase activity"/>
    <property type="evidence" value="ECO:0007669"/>
    <property type="project" value="UniProtKB-KW"/>
</dbReference>
<dbReference type="InterPro" id="IPR001173">
    <property type="entry name" value="Glyco_trans_2-like"/>
</dbReference>
<evidence type="ECO:0000259" key="4">
    <source>
        <dbReference type="Pfam" id="PF00535"/>
    </source>
</evidence>